<evidence type="ECO:0000313" key="1">
    <source>
        <dbReference type="EMBL" id="GIY44090.1"/>
    </source>
</evidence>
<proteinExistence type="predicted"/>
<protein>
    <submittedName>
        <fullName evidence="1">Uncharacterized protein</fullName>
    </submittedName>
</protein>
<dbReference type="Proteomes" id="UP001054945">
    <property type="component" value="Unassembled WGS sequence"/>
</dbReference>
<evidence type="ECO:0000313" key="2">
    <source>
        <dbReference type="Proteomes" id="UP001054945"/>
    </source>
</evidence>
<organism evidence="1 2">
    <name type="scientific">Caerostris extrusa</name>
    <name type="common">Bark spider</name>
    <name type="synonym">Caerostris bankana</name>
    <dbReference type="NCBI Taxonomy" id="172846"/>
    <lineage>
        <taxon>Eukaryota</taxon>
        <taxon>Metazoa</taxon>
        <taxon>Ecdysozoa</taxon>
        <taxon>Arthropoda</taxon>
        <taxon>Chelicerata</taxon>
        <taxon>Arachnida</taxon>
        <taxon>Araneae</taxon>
        <taxon>Araneomorphae</taxon>
        <taxon>Entelegynae</taxon>
        <taxon>Araneoidea</taxon>
        <taxon>Araneidae</taxon>
        <taxon>Caerostris</taxon>
    </lineage>
</organism>
<name>A0AAV4TH75_CAEEX</name>
<sequence length="91" mass="10419">MKRKRYPRTVRRKHPEEPFRLSELLERGEGERLLLATTDSNVRSPRQTVGFHGQAEEGFAGDRGWGLRDGNYHSCCSGSAVLDQKFQRPFG</sequence>
<dbReference type="EMBL" id="BPLR01011087">
    <property type="protein sequence ID" value="GIY44090.1"/>
    <property type="molecule type" value="Genomic_DNA"/>
</dbReference>
<comment type="caution">
    <text evidence="1">The sequence shown here is derived from an EMBL/GenBank/DDBJ whole genome shotgun (WGS) entry which is preliminary data.</text>
</comment>
<keyword evidence="2" id="KW-1185">Reference proteome</keyword>
<dbReference type="AlphaFoldDB" id="A0AAV4TH75"/>
<accession>A0AAV4TH75</accession>
<reference evidence="1 2" key="1">
    <citation type="submission" date="2021-06" db="EMBL/GenBank/DDBJ databases">
        <title>Caerostris extrusa draft genome.</title>
        <authorList>
            <person name="Kono N."/>
            <person name="Arakawa K."/>
        </authorList>
    </citation>
    <scope>NUCLEOTIDE SEQUENCE [LARGE SCALE GENOMIC DNA]</scope>
</reference>
<gene>
    <name evidence="1" type="ORF">CEXT_583011</name>
</gene>